<accession>F3Z2J3</accession>
<evidence type="ECO:0008006" key="3">
    <source>
        <dbReference type="Google" id="ProtNLM"/>
    </source>
</evidence>
<proteinExistence type="predicted"/>
<dbReference type="HOGENOM" id="CLU_095324_0_0_7"/>
<dbReference type="STRING" id="690850.Desaf_3027"/>
<dbReference type="InterPro" id="IPR029063">
    <property type="entry name" value="SAM-dependent_MTases_sf"/>
</dbReference>
<keyword evidence="2" id="KW-1185">Reference proteome</keyword>
<dbReference type="Gene3D" id="3.40.50.150">
    <property type="entry name" value="Vaccinia Virus protein VP39"/>
    <property type="match status" value="1"/>
</dbReference>
<gene>
    <name evidence="1" type="ORF">Desaf_3027</name>
</gene>
<sequence>MYIPVIHLLPKDPLLVHAAKWLARGALNLPVRLHMALRQDYPWFAQDSVKWLQGFLKPYMYGFEWGSGHSTIFFAQRSAKLVSVEHKRKWFQKVSSRLAERDLCNVTYLFRPPGTESRPSQLRPTMLEELDFKPKPEFTAYCDTILDYPSETFDFVSVDGRARIECAMNALDKLKPEGVLILDNSERSKYKSLFVVLTAWPKISFANGVWETTIFRKPGRS</sequence>
<organism evidence="1 2">
    <name type="scientific">Desulfocurvibacter africanus subsp. africanus str. Walvis Bay</name>
    <dbReference type="NCBI Taxonomy" id="690850"/>
    <lineage>
        <taxon>Bacteria</taxon>
        <taxon>Pseudomonadati</taxon>
        <taxon>Thermodesulfobacteriota</taxon>
        <taxon>Desulfovibrionia</taxon>
        <taxon>Desulfovibrionales</taxon>
        <taxon>Desulfovibrionaceae</taxon>
        <taxon>Desulfocurvibacter</taxon>
    </lineage>
</organism>
<dbReference type="AlphaFoldDB" id="F3Z2J3"/>
<evidence type="ECO:0000313" key="2">
    <source>
        <dbReference type="Proteomes" id="UP000007844"/>
    </source>
</evidence>
<dbReference type="EMBL" id="CP003221">
    <property type="protein sequence ID" value="EGJ51326.1"/>
    <property type="molecule type" value="Genomic_DNA"/>
</dbReference>
<dbReference type="SUPFAM" id="SSF53335">
    <property type="entry name" value="S-adenosyl-L-methionine-dependent methyltransferases"/>
    <property type="match status" value="1"/>
</dbReference>
<evidence type="ECO:0000313" key="1">
    <source>
        <dbReference type="EMBL" id="EGJ51326.1"/>
    </source>
</evidence>
<dbReference type="KEGG" id="daf:Desaf_3027"/>
<reference evidence="1 2" key="1">
    <citation type="journal article" date="2011" name="J. Bacteriol.">
        <title>Genome sequence of the mercury-methylating and pleomorphic Desulfovibrio africanus Strain Walvis Bay.</title>
        <authorList>
            <person name="Brown S.D."/>
            <person name="Wall J.D."/>
            <person name="Kucken A.M."/>
            <person name="Gilmour C.C."/>
            <person name="Podar M."/>
            <person name="Brandt C.C."/>
            <person name="Teshima H."/>
            <person name="Detter J.C."/>
            <person name="Han C.S."/>
            <person name="Land M.L."/>
            <person name="Lucas S."/>
            <person name="Han J."/>
            <person name="Pennacchio L."/>
            <person name="Nolan M."/>
            <person name="Pitluck S."/>
            <person name="Woyke T."/>
            <person name="Goodwin L."/>
            <person name="Palumbo A.V."/>
            <person name="Elias D.A."/>
        </authorList>
    </citation>
    <scope>NUCLEOTIDE SEQUENCE [LARGE SCALE GENOMIC DNA]</scope>
    <source>
        <strain evidence="1 2">Walvis Bay</strain>
    </source>
</reference>
<dbReference type="Proteomes" id="UP000007844">
    <property type="component" value="Chromosome"/>
</dbReference>
<protein>
    <recommendedName>
        <fullName evidence="3">Class I SAM-dependent methyltransferase</fullName>
    </recommendedName>
</protein>
<name>F3Z2J3_DESAF</name>
<dbReference type="eggNOG" id="COG4122">
    <property type="taxonomic scope" value="Bacteria"/>
</dbReference>